<keyword evidence="3" id="KW-0158">Chromosome</keyword>
<comment type="subcellular location">
    <subcellularLocation>
        <location evidence="2">Chromosome</location>
    </subcellularLocation>
    <subcellularLocation>
        <location evidence="1">Nucleus</location>
    </subcellularLocation>
</comment>
<dbReference type="InterPro" id="IPR036570">
    <property type="entry name" value="HORMA_dom_sf"/>
</dbReference>
<dbReference type="FunFam" id="3.30.900.10:FF:000019">
    <property type="entry name" value="Predicted HORMA domain protein"/>
    <property type="match status" value="1"/>
</dbReference>
<accession>E9ASN1</accession>
<evidence type="ECO:0000259" key="7">
    <source>
        <dbReference type="PROSITE" id="PS50815"/>
    </source>
</evidence>
<dbReference type="OMA" id="TYARGLC"/>
<dbReference type="GO" id="GO:0005634">
    <property type="term" value="C:nucleus"/>
    <property type="evidence" value="ECO:0007669"/>
    <property type="project" value="UniProtKB-SubCell"/>
</dbReference>
<reference evidence="8 9" key="1">
    <citation type="journal article" date="2011" name="Genome Res.">
        <title>Chromosome and gene copy number variation allow major structural change between species and strains of Leishmania.</title>
        <authorList>
            <person name="Rogers M.B."/>
            <person name="Hilley J.D."/>
            <person name="Dickens N.J."/>
            <person name="Wilkes J."/>
            <person name="Bates P.A."/>
            <person name="Depledge D.P."/>
            <person name="Harris D."/>
            <person name="Her Y."/>
            <person name="Herzyk P."/>
            <person name="Imamura H."/>
            <person name="Otto T.D."/>
            <person name="Sanders M."/>
            <person name="Seeger K."/>
            <person name="Dujardin J.C."/>
            <person name="Berriman M."/>
            <person name="Smith D.F."/>
            <person name="Hertz-Fowler C."/>
            <person name="Mottram J.C."/>
        </authorList>
    </citation>
    <scope>NUCLEOTIDE SEQUENCE [LARGE SCALE GENOMIC DNA]</scope>
    <source>
        <strain evidence="8 9">MHOM/GT/2001/U1103</strain>
    </source>
</reference>
<dbReference type="PANTHER" id="PTHR48225">
    <property type="entry name" value="HORMA DOMAIN-CONTAINING PROTEIN 1"/>
    <property type="match status" value="1"/>
</dbReference>
<dbReference type="PROSITE" id="PS50815">
    <property type="entry name" value="HORMA"/>
    <property type="match status" value="1"/>
</dbReference>
<dbReference type="PANTHER" id="PTHR48225:SF7">
    <property type="entry name" value="MEIOSIS-SPECIFIC PROTEIN HOP1"/>
    <property type="match status" value="1"/>
</dbReference>
<sequence length="552" mass="59879">MTSTITAVNQTQSLAAIRNFVRASVSCITYARGLCSDNAFEQRPFLGLPLRQLIPSTTESITISEWIEKGAFDALNRNYLKEMSLCVYDAACRELLESYCFGFNYTGDGERAQMTLNASQTIADGANTAAVSQRSGGAAGIPAYRKRRCTKQEVQHLLTSILERLMDVVESLPPLLSERVLTMRLTYYDEVTPASYEPPCFAPASEHMARLYQNEVRHHVHIGSMDTSHHLFSVAIRHPLLQQIHRQVAGRTTSAAAAATGRAPLVVGKSAEVSTPSDPLRSGWESSFSSDPPVASAVAATGATVTQGVVANHVSCGRPLCGDGECAAFDAERAGEENAACSSLGEVGRGGAVAACTSETLRPCEVAKLDGLYRLLEKSTSGGEHRLLRPAELTYLLFAAFVLTKAPSARGGRGELRTDEVEAYRALHCPVDVSAKTVLLVLQRLSTENFLEPCNARGASAPKKPRVQEERTPIPAIREWLVPDPPASLLQQLMQVDALTELLTHESHLILQELSVYLTREEWRRAPRAMTAKANAGRISTTGGSGKRRSSR</sequence>
<evidence type="ECO:0000256" key="6">
    <source>
        <dbReference type="SAM" id="MobiDB-lite"/>
    </source>
</evidence>
<evidence type="ECO:0000313" key="9">
    <source>
        <dbReference type="Proteomes" id="UP000007259"/>
    </source>
</evidence>
<keyword evidence="9" id="KW-1185">Reference proteome</keyword>
<evidence type="ECO:0000256" key="5">
    <source>
        <dbReference type="ARBA" id="ARBA00023254"/>
    </source>
</evidence>
<dbReference type="RefSeq" id="XP_003874456.1">
    <property type="nucleotide sequence ID" value="XM_003874407.1"/>
</dbReference>
<dbReference type="Proteomes" id="UP000007259">
    <property type="component" value="Chromosome 20"/>
</dbReference>
<dbReference type="OrthoDB" id="1928087at2759"/>
<evidence type="ECO:0000256" key="1">
    <source>
        <dbReference type="ARBA" id="ARBA00004123"/>
    </source>
</evidence>
<proteinExistence type="predicted"/>
<evidence type="ECO:0000256" key="4">
    <source>
        <dbReference type="ARBA" id="ARBA00023242"/>
    </source>
</evidence>
<dbReference type="GO" id="GO:0051321">
    <property type="term" value="P:meiotic cell cycle"/>
    <property type="evidence" value="ECO:0007669"/>
    <property type="project" value="UniProtKB-KW"/>
</dbReference>
<evidence type="ECO:0000313" key="8">
    <source>
        <dbReference type="EMBL" id="CBZ25954.1"/>
    </source>
</evidence>
<feature type="domain" description="HORMA" evidence="7">
    <location>
        <begin position="11"/>
        <end position="236"/>
    </location>
</feature>
<dbReference type="InterPro" id="IPR003511">
    <property type="entry name" value="HORMA_dom"/>
</dbReference>
<gene>
    <name evidence="8" type="ORF">LMXM_36_1110</name>
</gene>
<name>E9ASN1_LEIMU</name>
<keyword evidence="5" id="KW-0469">Meiosis</keyword>
<protein>
    <recommendedName>
        <fullName evidence="7">HORMA domain-containing protein</fullName>
    </recommendedName>
</protein>
<dbReference type="Gene3D" id="3.30.900.10">
    <property type="entry name" value="HORMA domain"/>
    <property type="match status" value="1"/>
</dbReference>
<dbReference type="EMBL" id="FR799573">
    <property type="protein sequence ID" value="CBZ25954.1"/>
    <property type="molecule type" value="Genomic_DNA"/>
</dbReference>
<evidence type="ECO:0000256" key="3">
    <source>
        <dbReference type="ARBA" id="ARBA00022454"/>
    </source>
</evidence>
<evidence type="ECO:0000256" key="2">
    <source>
        <dbReference type="ARBA" id="ARBA00004286"/>
    </source>
</evidence>
<dbReference type="SUPFAM" id="SSF56019">
    <property type="entry name" value="The spindle assembly checkpoint protein mad2"/>
    <property type="match status" value="1"/>
</dbReference>
<dbReference type="KEGG" id="lmi:LMXM_36_1110"/>
<keyword evidence="4" id="KW-0539">Nucleus</keyword>
<dbReference type="AlphaFoldDB" id="E9ASN1"/>
<dbReference type="InterPro" id="IPR051294">
    <property type="entry name" value="HORMA_MeioticProgression"/>
</dbReference>
<dbReference type="Pfam" id="PF02301">
    <property type="entry name" value="HORMA"/>
    <property type="match status" value="1"/>
</dbReference>
<organism evidence="8 9">
    <name type="scientific">Leishmania mexicana (strain MHOM/GT/2001/U1103)</name>
    <dbReference type="NCBI Taxonomy" id="929439"/>
    <lineage>
        <taxon>Eukaryota</taxon>
        <taxon>Discoba</taxon>
        <taxon>Euglenozoa</taxon>
        <taxon>Kinetoplastea</taxon>
        <taxon>Metakinetoplastina</taxon>
        <taxon>Trypanosomatida</taxon>
        <taxon>Trypanosomatidae</taxon>
        <taxon>Leishmaniinae</taxon>
        <taxon>Leishmania</taxon>
    </lineage>
</organism>
<dbReference type="VEuPathDB" id="TriTrypDB:LmxM.36.1110"/>
<dbReference type="GO" id="GO:0005694">
    <property type="term" value="C:chromosome"/>
    <property type="evidence" value="ECO:0007669"/>
    <property type="project" value="UniProtKB-SubCell"/>
</dbReference>
<dbReference type="PhylomeDB" id="E9ASN1"/>
<feature type="region of interest" description="Disordered" evidence="6">
    <location>
        <begin position="529"/>
        <end position="552"/>
    </location>
</feature>
<dbReference type="GeneID" id="13448402"/>